<dbReference type="AlphaFoldDB" id="F6EQN2"/>
<sequence>MDRWNPGQHAPLKTRTITTSDAALQGMTLLGSQDPMTPEY</sequence>
<name>F6EQN2_HOYSD</name>
<keyword evidence="2" id="KW-1185">Reference proteome</keyword>
<dbReference type="KEGG" id="asd:AS9A_3468"/>
<proteinExistence type="predicted"/>
<dbReference type="Proteomes" id="UP000009235">
    <property type="component" value="Chromosome"/>
</dbReference>
<reference evidence="1 2" key="1">
    <citation type="journal article" date="2011" name="J. Bacteriol.">
        <title>Complete genome sequence of Amycolicicoccus subflavus DQS3-9A1T, an actinomycete isolated from crude oil-polluted soil.</title>
        <authorList>
            <person name="Cai M."/>
            <person name="Chen W.M."/>
            <person name="Nie Y."/>
            <person name="Chi C.Q."/>
            <person name="Wang Y.N."/>
            <person name="Tang Y.Q."/>
            <person name="Li G.Y."/>
            <person name="Wu X.L."/>
        </authorList>
    </citation>
    <scope>NUCLEOTIDE SEQUENCE [LARGE SCALE GENOMIC DNA]</scope>
    <source>
        <strain evidence="2">DSM 45089 / DQS3-9A1</strain>
    </source>
</reference>
<dbReference type="EMBL" id="CP002786">
    <property type="protein sequence ID" value="AEF41909.1"/>
    <property type="molecule type" value="Genomic_DNA"/>
</dbReference>
<gene>
    <name evidence="1" type="ordered locus">AS9A_3468</name>
</gene>
<accession>F6EQN2</accession>
<protein>
    <submittedName>
        <fullName evidence="1">Uncharacterized protein</fullName>
    </submittedName>
</protein>
<evidence type="ECO:0000313" key="1">
    <source>
        <dbReference type="EMBL" id="AEF41909.1"/>
    </source>
</evidence>
<dbReference type="HOGENOM" id="CLU_3283879_0_0_11"/>
<organism evidence="1 2">
    <name type="scientific">Hoyosella subflava (strain DSM 45089 / JCM 17490 / NBRC 109087 / DQS3-9A1)</name>
    <name type="common">Amycolicicoccus subflavus</name>
    <dbReference type="NCBI Taxonomy" id="443218"/>
    <lineage>
        <taxon>Bacteria</taxon>
        <taxon>Bacillati</taxon>
        <taxon>Actinomycetota</taxon>
        <taxon>Actinomycetes</taxon>
        <taxon>Mycobacteriales</taxon>
        <taxon>Hoyosellaceae</taxon>
        <taxon>Hoyosella</taxon>
    </lineage>
</organism>
<evidence type="ECO:0000313" key="2">
    <source>
        <dbReference type="Proteomes" id="UP000009235"/>
    </source>
</evidence>